<dbReference type="AlphaFoldDB" id="A0A3N0YDF2"/>
<comment type="caution">
    <text evidence="2">The sequence shown here is derived from an EMBL/GenBank/DDBJ whole genome shotgun (WGS) entry which is preliminary data.</text>
</comment>
<gene>
    <name evidence="2" type="ORF">DPX16_8681</name>
</gene>
<organism evidence="2 3">
    <name type="scientific">Anabarilius grahami</name>
    <name type="common">Kanglang fish</name>
    <name type="synonym">Barilius grahami</name>
    <dbReference type="NCBI Taxonomy" id="495550"/>
    <lineage>
        <taxon>Eukaryota</taxon>
        <taxon>Metazoa</taxon>
        <taxon>Chordata</taxon>
        <taxon>Craniata</taxon>
        <taxon>Vertebrata</taxon>
        <taxon>Euteleostomi</taxon>
        <taxon>Actinopterygii</taxon>
        <taxon>Neopterygii</taxon>
        <taxon>Teleostei</taxon>
        <taxon>Ostariophysi</taxon>
        <taxon>Cypriniformes</taxon>
        <taxon>Xenocyprididae</taxon>
        <taxon>Xenocypridinae</taxon>
        <taxon>Xenocypridinae incertae sedis</taxon>
        <taxon>Anabarilius</taxon>
    </lineage>
</organism>
<feature type="compositionally biased region" description="Low complexity" evidence="1">
    <location>
        <begin position="226"/>
        <end position="235"/>
    </location>
</feature>
<reference evidence="2 3" key="1">
    <citation type="submission" date="2018-10" db="EMBL/GenBank/DDBJ databases">
        <title>Genome assembly for a Yunnan-Guizhou Plateau 3E fish, Anabarilius grahami (Regan), and its evolutionary and genetic applications.</title>
        <authorList>
            <person name="Jiang W."/>
        </authorList>
    </citation>
    <scope>NUCLEOTIDE SEQUENCE [LARGE SCALE GENOMIC DNA]</scope>
    <source>
        <strain evidence="2">AG-KIZ</strain>
        <tissue evidence="2">Muscle</tissue>
    </source>
</reference>
<sequence>MDTAPVLLMCLEQGTRPLEEHLMDYLFPAPLTTFPDDILCSFLIAGLEPQEHSYPGGVLGGASRNLWSGSAPLTTQCTTKTTQTARIGSLSLPQATSLSPPVLPLPPPLFETVLFHVDICTTLQDPLQSPTSSATLSSLSPISPSVPPLPPLSGAVTPLDCWESSPPGLLEPVAPPPTSACSTPLQPDVLTPTTALLPPSVSAVTIGPSASLDSLGMSAALRPSTPSAAACSSLPQAPPPSSVAPAQPQPSGSLLPPRGGCHCGSVVVVEDVEVISVLSQHRLCGYAVGSTSHVDIASCHRHDVIQLSSTMAPPSSDAAVEHRPGCALGYHQPVPSQGHPSDYTSCTTLDSYVLPPLGCPSSS</sequence>
<proteinExistence type="predicted"/>
<name>A0A3N0YDF2_ANAGA</name>
<feature type="region of interest" description="Disordered" evidence="1">
    <location>
        <begin position="226"/>
        <end position="253"/>
    </location>
</feature>
<keyword evidence="3" id="KW-1185">Reference proteome</keyword>
<evidence type="ECO:0000313" key="2">
    <source>
        <dbReference type="EMBL" id="ROL44259.1"/>
    </source>
</evidence>
<evidence type="ECO:0000313" key="3">
    <source>
        <dbReference type="Proteomes" id="UP000281406"/>
    </source>
</evidence>
<accession>A0A3N0YDF2</accession>
<feature type="region of interest" description="Disordered" evidence="1">
    <location>
        <begin position="167"/>
        <end position="186"/>
    </location>
</feature>
<protein>
    <submittedName>
        <fullName evidence="2">Uncharacterized protein</fullName>
    </submittedName>
</protein>
<evidence type="ECO:0000256" key="1">
    <source>
        <dbReference type="SAM" id="MobiDB-lite"/>
    </source>
</evidence>
<dbReference type="EMBL" id="RJVU01046259">
    <property type="protein sequence ID" value="ROL44259.1"/>
    <property type="molecule type" value="Genomic_DNA"/>
</dbReference>
<dbReference type="Proteomes" id="UP000281406">
    <property type="component" value="Unassembled WGS sequence"/>
</dbReference>